<feature type="region of interest" description="Disordered" evidence="2">
    <location>
        <begin position="194"/>
        <end position="213"/>
    </location>
</feature>
<feature type="compositionally biased region" description="Acidic residues" evidence="2">
    <location>
        <begin position="199"/>
        <end position="213"/>
    </location>
</feature>
<reference evidence="3 4" key="1">
    <citation type="journal article" date="2004" name="Nature">
        <title>Genome evolution in yeasts.</title>
        <authorList>
            <consortium name="Genolevures"/>
            <person name="Dujon B."/>
            <person name="Sherman D."/>
            <person name="Fischer G."/>
            <person name="Durrens P."/>
            <person name="Casaregola S."/>
            <person name="Lafontaine I."/>
            <person name="de Montigny J."/>
            <person name="Marck C."/>
            <person name="Neuveglise C."/>
            <person name="Talla E."/>
            <person name="Goffard N."/>
            <person name="Frangeul L."/>
            <person name="Aigle M."/>
            <person name="Anthouard V."/>
            <person name="Babour A."/>
            <person name="Barbe V."/>
            <person name="Barnay S."/>
            <person name="Blanchin S."/>
            <person name="Beckerich J.M."/>
            <person name="Beyne E."/>
            <person name="Bleykasten C."/>
            <person name="Boisrame A."/>
            <person name="Boyer J."/>
            <person name="Cattolico L."/>
            <person name="Confanioleri F."/>
            <person name="de Daruvar A."/>
            <person name="Despons L."/>
            <person name="Fabre E."/>
            <person name="Fairhead C."/>
            <person name="Ferry-Dumazet H."/>
            <person name="Groppi A."/>
            <person name="Hantraye F."/>
            <person name="Hennequin C."/>
            <person name="Jauniaux N."/>
            <person name="Joyet P."/>
            <person name="Kachouri R."/>
            <person name="Kerrest A."/>
            <person name="Koszul R."/>
            <person name="Lemaire M."/>
            <person name="Lesur I."/>
            <person name="Ma L."/>
            <person name="Muller H."/>
            <person name="Nicaud J.M."/>
            <person name="Nikolski M."/>
            <person name="Oztas S."/>
            <person name="Ozier-Kalogeropoulos O."/>
            <person name="Pellenz S."/>
            <person name="Potier S."/>
            <person name="Richard G.F."/>
            <person name="Straub M.L."/>
            <person name="Suleau A."/>
            <person name="Swennene D."/>
            <person name="Tekaia F."/>
            <person name="Wesolowski-Louvel M."/>
            <person name="Westhof E."/>
            <person name="Wirth B."/>
            <person name="Zeniou-Meyer M."/>
            <person name="Zivanovic I."/>
            <person name="Bolotin-Fukuhara M."/>
            <person name="Thierry A."/>
            <person name="Bouchier C."/>
            <person name="Caudron B."/>
            <person name="Scarpelli C."/>
            <person name="Gaillardin C."/>
            <person name="Weissenbach J."/>
            <person name="Wincker P."/>
            <person name="Souciet J.L."/>
        </authorList>
    </citation>
    <scope>NUCLEOTIDE SEQUENCE [LARGE SCALE GENOMIC DNA]</scope>
    <source>
        <strain evidence="4">ATCC 8585 / CBS 2359 / DSM 70799 / NBRC 1267 / NRRL Y-1140 / WM37</strain>
    </source>
</reference>
<keyword evidence="1" id="KW-0175">Coiled coil</keyword>
<name>Q6CPB0_KLULA</name>
<evidence type="ECO:0000313" key="4">
    <source>
        <dbReference type="Proteomes" id="UP000000598"/>
    </source>
</evidence>
<organism evidence="3 4">
    <name type="scientific">Kluyveromyces lactis (strain ATCC 8585 / CBS 2359 / DSM 70799 / NBRC 1267 / NRRL Y-1140 / WM37)</name>
    <name type="common">Yeast</name>
    <name type="synonym">Candida sphaerica</name>
    <dbReference type="NCBI Taxonomy" id="284590"/>
    <lineage>
        <taxon>Eukaryota</taxon>
        <taxon>Fungi</taxon>
        <taxon>Dikarya</taxon>
        <taxon>Ascomycota</taxon>
        <taxon>Saccharomycotina</taxon>
        <taxon>Saccharomycetes</taxon>
        <taxon>Saccharomycetales</taxon>
        <taxon>Saccharomycetaceae</taxon>
        <taxon>Kluyveromyces</taxon>
    </lineage>
</organism>
<feature type="region of interest" description="Disordered" evidence="2">
    <location>
        <begin position="1"/>
        <end position="76"/>
    </location>
</feature>
<evidence type="ECO:0000256" key="1">
    <source>
        <dbReference type="SAM" id="Coils"/>
    </source>
</evidence>
<feature type="coiled-coil region" evidence="1">
    <location>
        <begin position="82"/>
        <end position="116"/>
    </location>
</feature>
<dbReference type="HOGENOM" id="CLU_1294600_0_0_1"/>
<dbReference type="InParanoid" id="Q6CPB0"/>
<evidence type="ECO:0000256" key="2">
    <source>
        <dbReference type="SAM" id="MobiDB-lite"/>
    </source>
</evidence>
<dbReference type="EMBL" id="CR382125">
    <property type="protein sequence ID" value="CAG99316.1"/>
    <property type="molecule type" value="Genomic_DNA"/>
</dbReference>
<protein>
    <submittedName>
        <fullName evidence="3">KLLA0E06249p</fullName>
    </submittedName>
</protein>
<dbReference type="PaxDb" id="284590-Q6CPB0"/>
<accession>Q6CPB0</accession>
<dbReference type="KEGG" id="kla:KLLA0_E06249g"/>
<sequence length="213" mass="24249">MSKRVVSDSTGLYRLNIVNKERNNQDENTTEQKIHGNERDTEESSPSKAGQPPSPRRTALKIDLSNTESNDQETEKEIMTKIAKVEDEILQCESKLVSLNQELKALQQKLRPVINQNAVDERSENTSLLSASPEKSLLGSPNSTWKLFKENGSNLLKKFKDFTINDEQEQEYDDYLAKNRNNGIHHFTVKNGLNYEYDTGSEPDQDSNDSDQI</sequence>
<keyword evidence="4" id="KW-1185">Reference proteome</keyword>
<dbReference type="AlphaFoldDB" id="Q6CPB0"/>
<feature type="compositionally biased region" description="Basic and acidic residues" evidence="2">
    <location>
        <begin position="19"/>
        <end position="39"/>
    </location>
</feature>
<proteinExistence type="predicted"/>
<dbReference type="Proteomes" id="UP000000598">
    <property type="component" value="Chromosome E"/>
</dbReference>
<gene>
    <name evidence="3" type="ORF">KLLA0_E06249g</name>
</gene>
<evidence type="ECO:0000313" key="3">
    <source>
        <dbReference type="EMBL" id="CAG99316.1"/>
    </source>
</evidence>